<proteinExistence type="predicted"/>
<evidence type="ECO:0000313" key="1">
    <source>
        <dbReference type="EMBL" id="NRS91204.1"/>
    </source>
</evidence>
<protein>
    <submittedName>
        <fullName evidence="1">Uncharacterized protein</fullName>
    </submittedName>
</protein>
<accession>A0A8J8KA83</accession>
<dbReference type="EMBL" id="JABSNO010000001">
    <property type="protein sequence ID" value="NRS91204.1"/>
    <property type="molecule type" value="Genomic_DNA"/>
</dbReference>
<dbReference type="AlphaFoldDB" id="A0A8J8KA83"/>
<keyword evidence="2" id="KW-1185">Reference proteome</keyword>
<evidence type="ECO:0000313" key="2">
    <source>
        <dbReference type="Proteomes" id="UP000610746"/>
    </source>
</evidence>
<gene>
    <name evidence="1" type="ORF">HNQ03_000269</name>
</gene>
<reference evidence="1" key="1">
    <citation type="submission" date="2020-05" db="EMBL/GenBank/DDBJ databases">
        <title>Genomic Encyclopedia of Type Strains, Phase IV (KMG-V): Genome sequencing to study the core and pangenomes of soil and plant-associated prokaryotes.</title>
        <authorList>
            <person name="Whitman W."/>
        </authorList>
    </citation>
    <scope>NUCLEOTIDE SEQUENCE</scope>
    <source>
        <strain evidence="1">16F</strain>
    </source>
</reference>
<comment type="caution">
    <text evidence="1">The sequence shown here is derived from an EMBL/GenBank/DDBJ whole genome shotgun (WGS) entry which is preliminary data.</text>
</comment>
<dbReference type="RefSeq" id="WP_173777829.1">
    <property type="nucleotide sequence ID" value="NZ_JABSNO010000001.1"/>
</dbReference>
<name>A0A8J8KA83_9FLAO</name>
<organism evidence="1 2">
    <name type="scientific">Frigoriflavimonas asaccharolytica</name>
    <dbReference type="NCBI Taxonomy" id="2735899"/>
    <lineage>
        <taxon>Bacteria</taxon>
        <taxon>Pseudomonadati</taxon>
        <taxon>Bacteroidota</taxon>
        <taxon>Flavobacteriia</taxon>
        <taxon>Flavobacteriales</taxon>
        <taxon>Weeksellaceae</taxon>
        <taxon>Frigoriflavimonas</taxon>
    </lineage>
</organism>
<dbReference type="Proteomes" id="UP000610746">
    <property type="component" value="Unassembled WGS sequence"/>
</dbReference>
<sequence length="265" mass="31236">MKFLLIILIVCSCKEKTFADDIALNFHKSENLTIQKFNEDGNEMGSSLIYYGKIDSIIDVKYYRNMIEPPPPPPEKMENRKDYEKNLLQLNKEKDPSRKLENLYFRTKEIPYLSTKDYIADSITNKNLSIIVKEKDTIPLYKMDYQSNEIKKHKAFPIFFKNISGKTLKIPTEFYRIAVFVDYKNGFHLIRNSEHLVLGCFPPIEFSYFDLKPNEIIVFALPHLKKGLNRKAKIKFYNAESKEFNISIDEKILEKQERSNFGFLE</sequence>